<organism evidence="1 2">
    <name type="scientific">Bacillus licheniformis</name>
    <dbReference type="NCBI Taxonomy" id="1402"/>
    <lineage>
        <taxon>Bacteria</taxon>
        <taxon>Bacillati</taxon>
        <taxon>Bacillota</taxon>
        <taxon>Bacilli</taxon>
        <taxon>Bacillales</taxon>
        <taxon>Bacillaceae</taxon>
        <taxon>Bacillus</taxon>
    </lineage>
</organism>
<accession>A0A8B5Y8R8</accession>
<comment type="caution">
    <text evidence="1">The sequence shown here is derived from an EMBL/GenBank/DDBJ whole genome shotgun (WGS) entry which is preliminary data.</text>
</comment>
<evidence type="ECO:0000313" key="1">
    <source>
        <dbReference type="EMBL" id="TWL23709.1"/>
    </source>
</evidence>
<protein>
    <submittedName>
        <fullName evidence="1">Uncharacterized protein</fullName>
    </submittedName>
</protein>
<dbReference type="EMBL" id="NILC01000028">
    <property type="protein sequence ID" value="TWL23709.1"/>
    <property type="molecule type" value="Genomic_DNA"/>
</dbReference>
<dbReference type="Proteomes" id="UP000435910">
    <property type="component" value="Unassembled WGS sequence"/>
</dbReference>
<evidence type="ECO:0000313" key="2">
    <source>
        <dbReference type="Proteomes" id="UP000435910"/>
    </source>
</evidence>
<proteinExistence type="predicted"/>
<sequence>MKPLMFFNLTIKEIENITLKKHCMKKINSIQSHPFSKEISSLYSFLQDYKKSFFFI</sequence>
<reference evidence="1 2" key="1">
    <citation type="submission" date="2019-06" db="EMBL/GenBank/DDBJ databases">
        <title>Genome sequence analysis of &gt;100 Bacillus licheniformis strains suggests intrinsic resistance to this species.</title>
        <authorList>
            <person name="Wels M."/>
            <person name="Siezen R.J."/>
            <person name="Johansen E."/>
            <person name="Stuer-Lauridsen B."/>
            <person name="Bjerre K."/>
            <person name="Nielsen B.K.K."/>
        </authorList>
    </citation>
    <scope>NUCLEOTIDE SEQUENCE [LARGE SCALE GENOMIC DNA]</scope>
    <source>
        <strain evidence="1 2">BAC-16736</strain>
    </source>
</reference>
<name>A0A8B5Y8R8_BACLI</name>
<gene>
    <name evidence="1" type="ORF">CHCC16736_1417</name>
</gene>
<dbReference type="AlphaFoldDB" id="A0A8B5Y8R8"/>